<evidence type="ECO:0000313" key="2">
    <source>
        <dbReference type="EMBL" id="GAK73146.1"/>
    </source>
</evidence>
<sequence>MTDDWKREVRSKLEELVDGLVVNGVSYEDACSVIVVEINSMLVAHEHDPDPADDDIIEEPANDWPAAEDKRPAD</sequence>
<name>A0A081D2K0_9HYPH</name>
<gene>
    <name evidence="2" type="ORF">RRU01S_32_00080</name>
</gene>
<dbReference type="OrthoDB" id="8302037at2"/>
<dbReference type="eggNOG" id="ENOG5031BSD">
    <property type="taxonomic scope" value="Bacteria"/>
</dbReference>
<dbReference type="EMBL" id="BBJU01000032">
    <property type="protein sequence ID" value="GAK73146.1"/>
    <property type="molecule type" value="Genomic_DNA"/>
</dbReference>
<protein>
    <submittedName>
        <fullName evidence="2">Uncharacterized protein</fullName>
    </submittedName>
</protein>
<evidence type="ECO:0000256" key="1">
    <source>
        <dbReference type="SAM" id="MobiDB-lite"/>
    </source>
</evidence>
<feature type="compositionally biased region" description="Acidic residues" evidence="1">
    <location>
        <begin position="51"/>
        <end position="61"/>
    </location>
</feature>
<organism evidence="2 3">
    <name type="scientific">Agrobacterium rubi TR3 = NBRC 13261</name>
    <dbReference type="NCBI Taxonomy" id="1368415"/>
    <lineage>
        <taxon>Bacteria</taxon>
        <taxon>Pseudomonadati</taxon>
        <taxon>Pseudomonadota</taxon>
        <taxon>Alphaproteobacteria</taxon>
        <taxon>Hyphomicrobiales</taxon>
        <taxon>Rhizobiaceae</taxon>
        <taxon>Rhizobium/Agrobacterium group</taxon>
        <taxon>Agrobacterium</taxon>
    </lineage>
</organism>
<dbReference type="RefSeq" id="WP_045232571.1">
    <property type="nucleotide sequence ID" value="NZ_BBJU01000032.1"/>
</dbReference>
<accession>A0A081D2K0</accession>
<dbReference type="AlphaFoldDB" id="A0A081D2K0"/>
<comment type="caution">
    <text evidence="2">The sequence shown here is derived from an EMBL/GenBank/DDBJ whole genome shotgun (WGS) entry which is preliminary data.</text>
</comment>
<dbReference type="Proteomes" id="UP000028701">
    <property type="component" value="Unassembled WGS sequence"/>
</dbReference>
<feature type="region of interest" description="Disordered" evidence="1">
    <location>
        <begin position="46"/>
        <end position="74"/>
    </location>
</feature>
<proteinExistence type="predicted"/>
<evidence type="ECO:0000313" key="3">
    <source>
        <dbReference type="Proteomes" id="UP000028701"/>
    </source>
</evidence>
<reference evidence="2 3" key="1">
    <citation type="submission" date="2014-08" db="EMBL/GenBank/DDBJ databases">
        <title>Whole genome shotgun sequence of Rhizobium rubi NBRC 13261.</title>
        <authorList>
            <person name="Katano-Makiyama Y."/>
            <person name="Hosoyama A."/>
            <person name="Hashimoto M."/>
            <person name="Hosoyama Y."/>
            <person name="Noguchi M."/>
            <person name="Tsuchikane K."/>
            <person name="Uohara A."/>
            <person name="Ohji S."/>
            <person name="Ichikawa N."/>
            <person name="Kimura A."/>
            <person name="Yamazoe A."/>
            <person name="Fujita N."/>
        </authorList>
    </citation>
    <scope>NUCLEOTIDE SEQUENCE [LARGE SCALE GENOMIC DNA]</scope>
    <source>
        <strain evidence="2 3">NBRC 13261</strain>
    </source>
</reference>